<name>A0A560BWN2_AZOBR</name>
<reference evidence="7 8" key="1">
    <citation type="submission" date="2019-06" db="EMBL/GenBank/DDBJ databases">
        <title>Genomic Encyclopedia of Type Strains, Phase IV (KMG-V): Genome sequencing to study the core and pangenomes of soil and plant-associated prokaryotes.</title>
        <authorList>
            <person name="Whitman W."/>
        </authorList>
    </citation>
    <scope>NUCLEOTIDE SEQUENCE [LARGE SCALE GENOMIC DNA]</scope>
    <source>
        <strain evidence="7 8">BR 11650</strain>
    </source>
</reference>
<keyword evidence="2 7" id="KW-0808">Transferase</keyword>
<dbReference type="SUPFAM" id="SSF52540">
    <property type="entry name" value="P-loop containing nucleoside triphosphate hydrolases"/>
    <property type="match status" value="1"/>
</dbReference>
<dbReference type="PANTHER" id="PTHR12812:SF0">
    <property type="entry name" value="HEPARAN-SULFATE 6-O-SULFOTRANSFERASE"/>
    <property type="match status" value="1"/>
</dbReference>
<comment type="subcellular location">
    <subcellularLocation>
        <location evidence="1">Membrane</location>
        <topology evidence="1">Single-pass membrane protein</topology>
    </subcellularLocation>
</comment>
<dbReference type="AlphaFoldDB" id="A0A560BWN2"/>
<dbReference type="InterPro" id="IPR010635">
    <property type="entry name" value="Heparan_SO4-6-sulfoTrfase"/>
</dbReference>
<dbReference type="Pfam" id="PF03567">
    <property type="entry name" value="Sulfotransfer_2"/>
    <property type="match status" value="1"/>
</dbReference>
<keyword evidence="6" id="KW-0325">Glycoprotein</keyword>
<protein>
    <submittedName>
        <fullName evidence="7">Sulfotransferase family protein</fullName>
    </submittedName>
</protein>
<dbReference type="EMBL" id="VITH01000016">
    <property type="protein sequence ID" value="TWA77018.1"/>
    <property type="molecule type" value="Genomic_DNA"/>
</dbReference>
<evidence type="ECO:0000256" key="4">
    <source>
        <dbReference type="ARBA" id="ARBA00022989"/>
    </source>
</evidence>
<evidence type="ECO:0000256" key="3">
    <source>
        <dbReference type="ARBA" id="ARBA00022692"/>
    </source>
</evidence>
<dbReference type="RefSeq" id="WP_145689614.1">
    <property type="nucleotide sequence ID" value="NZ_VITH01000016.1"/>
</dbReference>
<sequence>MGKDGIYFLHIPKCAGTSFRTWMENNFHRDDILSLWDDVNISRIPPSVLRTKKCISSHSGWWPMDYLENTHRVVTVLRDPVERTVSSYRYILQTSHHMLSDTANRMDILDFFRHPRIRRYMANWQTRHLAFQSIQESTAVQEYDTPVDKEYFVNSYDENSLEIAKENIRNIDFLGTSKTVNELMHSICHFYGWYPPERLPKFNITQAEFTANTTPEVLDEIRSINLVDQAVYDFAIEEIKRRDLQKFSRDETISKFIKRMNMQNRQSGDFRFDFNDQFSGEGWYGRESEQNGYTVRWTGPENSSSVYVCFDSSSDYNITMMASSYIPEIIDGIEIYANGEKLPLSLYQPPNLPTHTRIVSARIDAASLSANNGTVHFRIDLPRTVIPHEINSADPDRRALGVYVHWLDFIKL</sequence>
<accession>A0A560BWN2</accession>
<dbReference type="InterPro" id="IPR027417">
    <property type="entry name" value="P-loop_NTPase"/>
</dbReference>
<keyword evidence="4" id="KW-1133">Transmembrane helix</keyword>
<gene>
    <name evidence="7" type="ORF">FBZ83_11610</name>
</gene>
<proteinExistence type="predicted"/>
<evidence type="ECO:0000256" key="2">
    <source>
        <dbReference type="ARBA" id="ARBA00022679"/>
    </source>
</evidence>
<dbReference type="PANTHER" id="PTHR12812">
    <property type="entry name" value="HEPARAN SULFATE 6-O-SULFOTRANSFERASE 3"/>
    <property type="match status" value="1"/>
</dbReference>
<evidence type="ECO:0000256" key="5">
    <source>
        <dbReference type="ARBA" id="ARBA00023136"/>
    </source>
</evidence>
<evidence type="ECO:0000256" key="6">
    <source>
        <dbReference type="ARBA" id="ARBA00023180"/>
    </source>
</evidence>
<comment type="caution">
    <text evidence="7">The sequence shown here is derived from an EMBL/GenBank/DDBJ whole genome shotgun (WGS) entry which is preliminary data.</text>
</comment>
<keyword evidence="5" id="KW-0472">Membrane</keyword>
<organism evidence="7 8">
    <name type="scientific">Azospirillum brasilense</name>
    <dbReference type="NCBI Taxonomy" id="192"/>
    <lineage>
        <taxon>Bacteria</taxon>
        <taxon>Pseudomonadati</taxon>
        <taxon>Pseudomonadota</taxon>
        <taxon>Alphaproteobacteria</taxon>
        <taxon>Rhodospirillales</taxon>
        <taxon>Azospirillaceae</taxon>
        <taxon>Azospirillum</taxon>
    </lineage>
</organism>
<dbReference type="Gene3D" id="3.40.50.300">
    <property type="entry name" value="P-loop containing nucleotide triphosphate hydrolases"/>
    <property type="match status" value="1"/>
</dbReference>
<dbReference type="InterPro" id="IPR005331">
    <property type="entry name" value="Sulfotransferase"/>
</dbReference>
<evidence type="ECO:0000256" key="1">
    <source>
        <dbReference type="ARBA" id="ARBA00004167"/>
    </source>
</evidence>
<dbReference type="GO" id="GO:0017095">
    <property type="term" value="F:heparan sulfate 6-sulfotransferase activity"/>
    <property type="evidence" value="ECO:0007669"/>
    <property type="project" value="TreeGrafter"/>
</dbReference>
<evidence type="ECO:0000313" key="7">
    <source>
        <dbReference type="EMBL" id="TWA77018.1"/>
    </source>
</evidence>
<evidence type="ECO:0000313" key="8">
    <source>
        <dbReference type="Proteomes" id="UP000318529"/>
    </source>
</evidence>
<keyword evidence="3" id="KW-0812">Transmembrane</keyword>
<dbReference type="Proteomes" id="UP000318529">
    <property type="component" value="Unassembled WGS sequence"/>
</dbReference>
<dbReference type="GO" id="GO:0016020">
    <property type="term" value="C:membrane"/>
    <property type="evidence" value="ECO:0007669"/>
    <property type="project" value="UniProtKB-SubCell"/>
</dbReference>